<keyword evidence="3" id="KW-0663">Pyridoxal phosphate</keyword>
<dbReference type="GO" id="GO:0046394">
    <property type="term" value="P:carboxylic acid biosynthetic process"/>
    <property type="evidence" value="ECO:0007669"/>
    <property type="project" value="UniProtKB-ARBA"/>
</dbReference>
<dbReference type="EMBL" id="UINC01041700">
    <property type="protein sequence ID" value="SVB43335.1"/>
    <property type="molecule type" value="Genomic_DNA"/>
</dbReference>
<dbReference type="InterPro" id="IPR001544">
    <property type="entry name" value="Aminotrans_IV"/>
</dbReference>
<dbReference type="InterPro" id="IPR043131">
    <property type="entry name" value="BCAT-like_N"/>
</dbReference>
<dbReference type="Pfam" id="PF01063">
    <property type="entry name" value="Aminotran_4"/>
    <property type="match status" value="1"/>
</dbReference>
<evidence type="ECO:0000256" key="2">
    <source>
        <dbReference type="ARBA" id="ARBA00009320"/>
    </source>
</evidence>
<evidence type="ECO:0000256" key="3">
    <source>
        <dbReference type="ARBA" id="ARBA00022898"/>
    </source>
</evidence>
<dbReference type="InterPro" id="IPR036038">
    <property type="entry name" value="Aminotransferase-like"/>
</dbReference>
<dbReference type="PANTHER" id="PTHR42743">
    <property type="entry name" value="AMINO-ACID AMINOTRANSFERASE"/>
    <property type="match status" value="1"/>
</dbReference>
<comment type="cofactor">
    <cofactor evidence="1">
        <name>pyridoxal 5'-phosphate</name>
        <dbReference type="ChEBI" id="CHEBI:597326"/>
    </cofactor>
</comment>
<dbReference type="PANTHER" id="PTHR42743:SF11">
    <property type="entry name" value="AMINODEOXYCHORISMATE LYASE"/>
    <property type="match status" value="1"/>
</dbReference>
<name>A0A382DYM5_9ZZZZ</name>
<dbReference type="Gene3D" id="3.30.470.10">
    <property type="match status" value="1"/>
</dbReference>
<sequence length="284" mass="32231">MSRIAYVNGNYLEFNKSLIHVEDRGYQFADGVYEVINVLNGNLVDYDLHLARLFRSLKELKIKSPINKSTYIYHIKNIIKKNIITDGLIYLQITRGVAPRDHKFPKITKSSIVITGRHLSLDDYELKFKNGIKIITAEDIRWGRCDIKTISLLPNVLAKQNAHTKGASEAWLVNNEGYITEGCASNAWILRKDNTLITHPSNKSILTGITRTSFIKGLKRHSVKFKESKFKIKDIRNAKEAYVTSATQHVTPVVAVNKIKVGNGKPGKFASIFRDVYMEALQLK</sequence>
<evidence type="ECO:0000256" key="1">
    <source>
        <dbReference type="ARBA" id="ARBA00001933"/>
    </source>
</evidence>
<evidence type="ECO:0000313" key="4">
    <source>
        <dbReference type="EMBL" id="SVB43335.1"/>
    </source>
</evidence>
<proteinExistence type="inferred from homology"/>
<dbReference type="InterPro" id="IPR043132">
    <property type="entry name" value="BCAT-like_C"/>
</dbReference>
<comment type="similarity">
    <text evidence="2">Belongs to the class-IV pyridoxal-phosphate-dependent aminotransferase family.</text>
</comment>
<organism evidence="4">
    <name type="scientific">marine metagenome</name>
    <dbReference type="NCBI Taxonomy" id="408172"/>
    <lineage>
        <taxon>unclassified sequences</taxon>
        <taxon>metagenomes</taxon>
        <taxon>ecological metagenomes</taxon>
    </lineage>
</organism>
<dbReference type="Gene3D" id="3.20.10.10">
    <property type="entry name" value="D-amino Acid Aminotransferase, subunit A, domain 2"/>
    <property type="match status" value="1"/>
</dbReference>
<dbReference type="InterPro" id="IPR050571">
    <property type="entry name" value="Class-IV_PLP-Dep_Aminotrnsfr"/>
</dbReference>
<dbReference type="GO" id="GO:0008652">
    <property type="term" value="P:amino acid biosynthetic process"/>
    <property type="evidence" value="ECO:0007669"/>
    <property type="project" value="UniProtKB-ARBA"/>
</dbReference>
<reference evidence="4" key="1">
    <citation type="submission" date="2018-05" db="EMBL/GenBank/DDBJ databases">
        <authorList>
            <person name="Lanie J.A."/>
            <person name="Ng W.-L."/>
            <person name="Kazmierczak K.M."/>
            <person name="Andrzejewski T.M."/>
            <person name="Davidsen T.M."/>
            <person name="Wayne K.J."/>
            <person name="Tettelin H."/>
            <person name="Glass J.I."/>
            <person name="Rusch D."/>
            <person name="Podicherti R."/>
            <person name="Tsui H.-C.T."/>
            <person name="Winkler M.E."/>
        </authorList>
    </citation>
    <scope>NUCLEOTIDE SEQUENCE</scope>
</reference>
<dbReference type="GO" id="GO:0003824">
    <property type="term" value="F:catalytic activity"/>
    <property type="evidence" value="ECO:0007669"/>
    <property type="project" value="InterPro"/>
</dbReference>
<dbReference type="SUPFAM" id="SSF56752">
    <property type="entry name" value="D-aminoacid aminotransferase-like PLP-dependent enzymes"/>
    <property type="match status" value="1"/>
</dbReference>
<accession>A0A382DYM5</accession>
<dbReference type="NCBIfam" id="NF005209">
    <property type="entry name" value="PRK06680.1"/>
    <property type="match status" value="1"/>
</dbReference>
<dbReference type="AlphaFoldDB" id="A0A382DYM5"/>
<dbReference type="FunFam" id="3.20.10.10:FF:000002">
    <property type="entry name" value="D-alanine aminotransferase"/>
    <property type="match status" value="1"/>
</dbReference>
<evidence type="ECO:0008006" key="5">
    <source>
        <dbReference type="Google" id="ProtNLM"/>
    </source>
</evidence>
<gene>
    <name evidence="4" type="ORF">METZ01_LOCUS196189</name>
</gene>
<dbReference type="GO" id="GO:0005829">
    <property type="term" value="C:cytosol"/>
    <property type="evidence" value="ECO:0007669"/>
    <property type="project" value="TreeGrafter"/>
</dbReference>
<protein>
    <recommendedName>
        <fullName evidence="5">Branched-chain-amino-acid aminotransferase</fullName>
    </recommendedName>
</protein>